<keyword evidence="3" id="KW-0325">Glycoprotein</keyword>
<keyword evidence="3" id="KW-0812">Transmembrane</keyword>
<evidence type="ECO:0000256" key="3">
    <source>
        <dbReference type="RuleBase" id="RU363129"/>
    </source>
</evidence>
<dbReference type="Pfam" id="PF01531">
    <property type="entry name" value="Glyco_transf_11"/>
    <property type="match status" value="1"/>
</dbReference>
<comment type="similarity">
    <text evidence="3">Belongs to the glycosyltransferase 11 family.</text>
</comment>
<keyword evidence="3" id="KW-0735">Signal-anchor</keyword>
<dbReference type="GO" id="GO:0005975">
    <property type="term" value="P:carbohydrate metabolic process"/>
    <property type="evidence" value="ECO:0007669"/>
    <property type="project" value="InterPro"/>
</dbReference>
<dbReference type="GO" id="GO:0032580">
    <property type="term" value="C:Golgi cisterna membrane"/>
    <property type="evidence" value="ECO:0007669"/>
    <property type="project" value="UniProtKB-SubCell"/>
</dbReference>
<dbReference type="OrthoDB" id="3226at2759"/>
<name>A0A1S3IU92_LINAN</name>
<comment type="subcellular location">
    <subcellularLocation>
        <location evidence="3">Golgi apparatus</location>
        <location evidence="3">Golgi stack membrane</location>
        <topology evidence="3">Single-pass type II membrane protein</topology>
    </subcellularLocation>
</comment>
<reference evidence="5" key="1">
    <citation type="submission" date="2025-08" db="UniProtKB">
        <authorList>
            <consortium name="RefSeq"/>
        </authorList>
    </citation>
    <scope>IDENTIFICATION</scope>
    <source>
        <tissue evidence="5">Gonads</tissue>
    </source>
</reference>
<evidence type="ECO:0000313" key="4">
    <source>
        <dbReference type="Proteomes" id="UP000085678"/>
    </source>
</evidence>
<keyword evidence="4" id="KW-1185">Reference proteome</keyword>
<dbReference type="InterPro" id="IPR002516">
    <property type="entry name" value="Glyco_trans_11"/>
</dbReference>
<dbReference type="PANTHER" id="PTHR11927:SF9">
    <property type="entry name" value="L-FUCOSYLTRANSFERASE"/>
    <property type="match status" value="1"/>
</dbReference>
<keyword evidence="2 3" id="KW-0808">Transferase</keyword>
<dbReference type="EC" id="2.4.1.-" evidence="3"/>
<sequence>MTPVLQSNDILRKIFQIPESVPREMPAGAAMAKFHEKQYAFYDNRTEGLHALRKSVQLKTYFQSWKYFKDVGDELRRHFRFRKELEFRNKIDDFLTTGASSVGVDAAKGDVVYVGVHVRHGKSMTLNSDKGYNVAPPGYFAKAMAYFETRYNNIVFVVVSDDLAWCKDNVQHPRVIYSSFAKDGALDLALLASCNHTIMSVGTYSWWGAWLARGDAVYYKDWPLKNTKIFYETNHEDYFLPTWVGISV</sequence>
<dbReference type="CDD" id="cd11301">
    <property type="entry name" value="Fut1_Fut2_like"/>
    <property type="match status" value="1"/>
</dbReference>
<dbReference type="Proteomes" id="UP000085678">
    <property type="component" value="Unplaced"/>
</dbReference>
<gene>
    <name evidence="5" type="primary">LOC106167399</name>
</gene>
<dbReference type="GeneID" id="106167399"/>
<dbReference type="RefSeq" id="XP_013401643.2">
    <property type="nucleotide sequence ID" value="XM_013546189.2"/>
</dbReference>
<dbReference type="STRING" id="7574.A0A1S3IU92"/>
<keyword evidence="1 3" id="KW-0328">Glycosyltransferase</keyword>
<evidence type="ECO:0000256" key="1">
    <source>
        <dbReference type="ARBA" id="ARBA00022676"/>
    </source>
</evidence>
<dbReference type="GO" id="GO:0008107">
    <property type="term" value="F:galactoside 2-alpha-L-fucosyltransferase activity"/>
    <property type="evidence" value="ECO:0007669"/>
    <property type="project" value="InterPro"/>
</dbReference>
<comment type="pathway">
    <text evidence="3">Protein modification; protein glycosylation.</text>
</comment>
<dbReference type="InParanoid" id="A0A1S3IU92"/>
<dbReference type="KEGG" id="lak:106167399"/>
<dbReference type="UniPathway" id="UPA00378"/>
<protein>
    <recommendedName>
        <fullName evidence="3">L-Fucosyltransferase</fullName>
        <ecNumber evidence="3">2.4.1.-</ecNumber>
    </recommendedName>
</protein>
<evidence type="ECO:0000256" key="2">
    <source>
        <dbReference type="ARBA" id="ARBA00022679"/>
    </source>
</evidence>
<keyword evidence="3" id="KW-0333">Golgi apparatus</keyword>
<evidence type="ECO:0000313" key="5">
    <source>
        <dbReference type="RefSeq" id="XP_013401643.2"/>
    </source>
</evidence>
<dbReference type="PANTHER" id="PTHR11927">
    <property type="entry name" value="GALACTOSIDE 2-L-FUCOSYLTRANSFERASE"/>
    <property type="match status" value="1"/>
</dbReference>
<dbReference type="AlphaFoldDB" id="A0A1S3IU92"/>
<proteinExistence type="inferred from homology"/>
<accession>A0A1S3IU92</accession>
<organism evidence="4 5">
    <name type="scientific">Lingula anatina</name>
    <name type="common">Brachiopod</name>
    <name type="synonym">Lingula unguis</name>
    <dbReference type="NCBI Taxonomy" id="7574"/>
    <lineage>
        <taxon>Eukaryota</taxon>
        <taxon>Metazoa</taxon>
        <taxon>Spiralia</taxon>
        <taxon>Lophotrochozoa</taxon>
        <taxon>Brachiopoda</taxon>
        <taxon>Linguliformea</taxon>
        <taxon>Lingulata</taxon>
        <taxon>Lingulida</taxon>
        <taxon>Linguloidea</taxon>
        <taxon>Lingulidae</taxon>
        <taxon>Lingula</taxon>
    </lineage>
</organism>